<dbReference type="InterPro" id="IPR022655">
    <property type="entry name" value="DUF1553"/>
</dbReference>
<dbReference type="SMART" id="SM00560">
    <property type="entry name" value="LamGL"/>
    <property type="match status" value="1"/>
</dbReference>
<feature type="coiled-coil region" evidence="3">
    <location>
        <begin position="489"/>
        <end position="523"/>
    </location>
</feature>
<dbReference type="GO" id="GO:0009055">
    <property type="term" value="F:electron transfer activity"/>
    <property type="evidence" value="ECO:0007669"/>
    <property type="project" value="InterPro"/>
</dbReference>
<comment type="caution">
    <text evidence="6">The sequence shown here is derived from an EMBL/GenBank/DDBJ whole genome shotgun (WGS) entry which is preliminary data.</text>
</comment>
<dbReference type="PANTHER" id="PTHR35889">
    <property type="entry name" value="CYCLOINULO-OLIGOSACCHARIDE FRUCTANOTRANSFERASE-RELATED"/>
    <property type="match status" value="1"/>
</dbReference>
<dbReference type="GO" id="GO:0020037">
    <property type="term" value="F:heme binding"/>
    <property type="evidence" value="ECO:0007669"/>
    <property type="project" value="InterPro"/>
</dbReference>
<reference evidence="6 7" key="1">
    <citation type="submission" date="2017-08" db="EMBL/GenBank/DDBJ databases">
        <title>Fine stratification of microbial communities through a metagenomic profile of the photic zone.</title>
        <authorList>
            <person name="Haro-Moreno J.M."/>
            <person name="Lopez-Perez M."/>
            <person name="De La Torre J."/>
            <person name="Picazo A."/>
            <person name="Camacho A."/>
            <person name="Rodriguez-Valera F."/>
        </authorList>
    </citation>
    <scope>NUCLEOTIDE SEQUENCE [LARGE SCALE GENOMIC DNA]</scope>
    <source>
        <strain evidence="6">MED-G28</strain>
    </source>
</reference>
<keyword evidence="3" id="KW-0175">Coiled coil</keyword>
<dbReference type="CDD" id="cd00110">
    <property type="entry name" value="LamG"/>
    <property type="match status" value="1"/>
</dbReference>
<sequence>MKSGNLLKIISTLAAVLLSSNSAAQATDSLSYTEDILPLFSTTCLDCHGPDETRRMMNLRLDTQDFLSSHIVPGNPNESLIYQRITHGDAVRKMPPVSSGRSLTDDQIETVRSWIISGAEWGVDLSAAEQADLLLVAERQINFTREVRPILSRNCFQCHGPDDQNRQMGLRLDSPEGFSGARGAFGGPVVLPGNAQDSLLFQRISASAENIRMPRDREALTEDEIETLRLWINQGAQWESHWAFVPPEKPNVPAASDESWPINSIDNFVLRLLDEEGLSPSQEADKATLIRRVTLDLTGIPPTLEEVNEFLADNSPNAYEKVVDRLLQSPRFGERMAVEWLDAARYADTNGYQTDGERSMWRWRDWVINAYNDNLPFDQFTVEQLAGDMLPNATLDQRIATAFNRNHSLSAEGGIVPEEFLVEYAVDRVATTSTVWLGLTFACARCHDHKFDPLQQREFYEFSAFFNNIDERGKGFKYVNSPPFIAAPTRDQQSELKELEERLAKARLAFADLENTINAEQEQWEDSVVGSSDIDAEVDWNVKEGLLVHHALDGDISGIQVGQIVEATLENGLPHFVDGRIGAAASFDGDRFITAGNSPNLGYENEFTLSAWVYPTADTGVIFSRASEGDQGEVGWGLYLENGKIRLNLSTRTLDDGVAAETIQSIQLNRWQHITATYDGSKTPEGMRIYVNGESLELEGLLDLVGNRLPQRYPLRIGASGSSKPNFRGNLDDIRIYGRVLPSEDVAVVATAETITEIAGMDSNSRSPAQSDKLRLSFLNQYASPEIRVSYSRVQDLENEREALRESFPTVMVMEEMTPRRPTYRLNRGVYDNPGEEVFPNTPSILPPLPAGDKNRLTFANWLVDVENPLMSRVTVNRFWQMYFGTGIVKTADNFGSQGEYPSHPEMLDWLATNFVDSGWDIKEMQRLIVTSATYRQSSVASPEMIERDPENRLLARATRMRLPAQMIRDQALAISGLLTEKIGGPSVGPYQPAGLWDDIVERGQEYQQSTGEDLYRRSLYTFWKRTRPAPAMITFDSSTRETHIVAPTRTNTPLQALNLMNDVTYTEAARALAQRVMQQGLNVDDNLTTMYRIATAREPQARVHSVLAGAFEEHLQEYRSNRASALQLVSEGESERDETLDIVELAAYQMVASLILNLDGTITRD</sequence>
<dbReference type="InterPro" id="IPR011444">
    <property type="entry name" value="DUF1549"/>
</dbReference>
<evidence type="ECO:0000313" key="7">
    <source>
        <dbReference type="Proteomes" id="UP000219329"/>
    </source>
</evidence>
<dbReference type="InterPro" id="IPR011429">
    <property type="entry name" value="Cyt_c_Planctomycete-type"/>
</dbReference>
<dbReference type="PANTHER" id="PTHR35889:SF3">
    <property type="entry name" value="F-BOX DOMAIN-CONTAINING PROTEIN"/>
    <property type="match status" value="1"/>
</dbReference>
<dbReference type="Pfam" id="PF07587">
    <property type="entry name" value="PSD1"/>
    <property type="match status" value="1"/>
</dbReference>
<evidence type="ECO:0000256" key="1">
    <source>
        <dbReference type="ARBA" id="ARBA00022729"/>
    </source>
</evidence>
<dbReference type="Pfam" id="PF13385">
    <property type="entry name" value="Laminin_G_3"/>
    <property type="match status" value="1"/>
</dbReference>
<dbReference type="Gene3D" id="1.10.760.10">
    <property type="entry name" value="Cytochrome c-like domain"/>
    <property type="match status" value="1"/>
</dbReference>
<dbReference type="InterPro" id="IPR013320">
    <property type="entry name" value="ConA-like_dom_sf"/>
</dbReference>
<feature type="signal peptide" evidence="4">
    <location>
        <begin position="1"/>
        <end position="26"/>
    </location>
</feature>
<gene>
    <name evidence="6" type="ORF">CNF02_12095</name>
</gene>
<organism evidence="6 7">
    <name type="scientific">OM182 bacterium MED-G28</name>
    <dbReference type="NCBI Taxonomy" id="1986256"/>
    <lineage>
        <taxon>Bacteria</taxon>
        <taxon>Pseudomonadati</taxon>
        <taxon>Pseudomonadota</taxon>
        <taxon>Gammaproteobacteria</taxon>
        <taxon>OMG group</taxon>
        <taxon>OM182 clade</taxon>
    </lineage>
</organism>
<evidence type="ECO:0000313" key="6">
    <source>
        <dbReference type="EMBL" id="PDH32395.1"/>
    </source>
</evidence>
<name>A0A2A5W793_9GAMM</name>
<dbReference type="InterPro" id="IPR036909">
    <property type="entry name" value="Cyt_c-like_dom_sf"/>
</dbReference>
<keyword evidence="2" id="KW-1015">Disulfide bond</keyword>
<protein>
    <recommendedName>
        <fullName evidence="5">LamG-like jellyroll fold domain-containing protein</fullName>
    </recommendedName>
</protein>
<dbReference type="Pfam" id="PF07635">
    <property type="entry name" value="PSCyt1"/>
    <property type="match status" value="2"/>
</dbReference>
<dbReference type="Gene3D" id="2.60.120.200">
    <property type="match status" value="1"/>
</dbReference>
<evidence type="ECO:0000256" key="3">
    <source>
        <dbReference type="SAM" id="Coils"/>
    </source>
</evidence>
<evidence type="ECO:0000256" key="4">
    <source>
        <dbReference type="SAM" id="SignalP"/>
    </source>
</evidence>
<dbReference type="SUPFAM" id="SSF46626">
    <property type="entry name" value="Cytochrome c"/>
    <property type="match status" value="2"/>
</dbReference>
<dbReference type="Pfam" id="PF07583">
    <property type="entry name" value="PSCyt2"/>
    <property type="match status" value="1"/>
</dbReference>
<dbReference type="SUPFAM" id="SSF49899">
    <property type="entry name" value="Concanavalin A-like lectins/glucanases"/>
    <property type="match status" value="1"/>
</dbReference>
<accession>A0A2A5W793</accession>
<dbReference type="InterPro" id="IPR006558">
    <property type="entry name" value="LamG-like"/>
</dbReference>
<keyword evidence="1 4" id="KW-0732">Signal</keyword>
<dbReference type="Proteomes" id="UP000219329">
    <property type="component" value="Unassembled WGS sequence"/>
</dbReference>
<evidence type="ECO:0000259" key="5">
    <source>
        <dbReference type="SMART" id="SM00560"/>
    </source>
</evidence>
<evidence type="ECO:0000256" key="2">
    <source>
        <dbReference type="ARBA" id="ARBA00023157"/>
    </source>
</evidence>
<dbReference type="InterPro" id="IPR001791">
    <property type="entry name" value="Laminin_G"/>
</dbReference>
<feature type="domain" description="LamG-like jellyroll fold" evidence="5">
    <location>
        <begin position="605"/>
        <end position="744"/>
    </location>
</feature>
<feature type="chain" id="PRO_5013195972" description="LamG-like jellyroll fold domain-containing protein" evidence="4">
    <location>
        <begin position="27"/>
        <end position="1166"/>
    </location>
</feature>
<proteinExistence type="predicted"/>
<dbReference type="AlphaFoldDB" id="A0A2A5W793"/>
<dbReference type="EMBL" id="NTJZ01000017">
    <property type="protein sequence ID" value="PDH32395.1"/>
    <property type="molecule type" value="Genomic_DNA"/>
</dbReference>